<dbReference type="AlphaFoldDB" id="A0A074ZY58"/>
<proteinExistence type="predicted"/>
<dbReference type="EMBL" id="KL596653">
    <property type="protein sequence ID" value="KER30922.1"/>
    <property type="molecule type" value="Genomic_DNA"/>
</dbReference>
<protein>
    <submittedName>
        <fullName evidence="3">Uncharacterized protein</fullName>
    </submittedName>
</protein>
<evidence type="ECO:0000256" key="1">
    <source>
        <dbReference type="SAM" id="MobiDB-lite"/>
    </source>
</evidence>
<gene>
    <name evidence="3" type="ORF">T265_02736</name>
</gene>
<dbReference type="KEGG" id="ovi:T265_02736"/>
<keyword evidence="2" id="KW-0732">Signal</keyword>
<dbReference type="Proteomes" id="UP000054324">
    <property type="component" value="Unassembled WGS sequence"/>
</dbReference>
<organism evidence="3 4">
    <name type="scientific">Opisthorchis viverrini</name>
    <name type="common">Southeast Asian liver fluke</name>
    <dbReference type="NCBI Taxonomy" id="6198"/>
    <lineage>
        <taxon>Eukaryota</taxon>
        <taxon>Metazoa</taxon>
        <taxon>Spiralia</taxon>
        <taxon>Lophotrochozoa</taxon>
        <taxon>Platyhelminthes</taxon>
        <taxon>Trematoda</taxon>
        <taxon>Digenea</taxon>
        <taxon>Opisthorchiida</taxon>
        <taxon>Opisthorchiata</taxon>
        <taxon>Opisthorchiidae</taxon>
        <taxon>Opisthorchis</taxon>
    </lineage>
</organism>
<dbReference type="CTD" id="20316924"/>
<feature type="chain" id="PRO_5001705561" evidence="2">
    <location>
        <begin position="23"/>
        <end position="160"/>
    </location>
</feature>
<feature type="signal peptide" evidence="2">
    <location>
        <begin position="1"/>
        <end position="22"/>
    </location>
</feature>
<reference evidence="3 4" key="1">
    <citation type="submission" date="2013-11" db="EMBL/GenBank/DDBJ databases">
        <title>Opisthorchis viverrini - life in the bile duct.</title>
        <authorList>
            <person name="Young N.D."/>
            <person name="Nagarajan N."/>
            <person name="Lin S.J."/>
            <person name="Korhonen P.K."/>
            <person name="Jex A.R."/>
            <person name="Hall R.S."/>
            <person name="Safavi-Hemami H."/>
            <person name="Kaewkong W."/>
            <person name="Bertrand D."/>
            <person name="Gao S."/>
            <person name="Seet Q."/>
            <person name="Wongkham S."/>
            <person name="Teh B.T."/>
            <person name="Wongkham C."/>
            <person name="Intapan P.M."/>
            <person name="Maleewong W."/>
            <person name="Yang X."/>
            <person name="Hu M."/>
            <person name="Wang Z."/>
            <person name="Hofmann A."/>
            <person name="Sternberg P.W."/>
            <person name="Tan P."/>
            <person name="Wang J."/>
            <person name="Gasser R.B."/>
        </authorList>
    </citation>
    <scope>NUCLEOTIDE SEQUENCE [LARGE SCALE GENOMIC DNA]</scope>
</reference>
<name>A0A074ZY58_OPIVI</name>
<dbReference type="RefSeq" id="XP_009165315.1">
    <property type="nucleotide sequence ID" value="XM_009167051.1"/>
</dbReference>
<sequence>MRKAGGFKLVLNSGLLFHLTECEKQIPYSGTTYVQPGDRCQNTSMEGASILRALEFIIGNSMAEIEQNSSKTTRSCITSKESSGRVNRSRQQRRQTEPTNAAVKTSRWKEKKVKWRYGYDLKKLVNDLPRVTECSFTRLQSRQIENKNPCNKLSSGIAFD</sequence>
<dbReference type="GeneID" id="20316924"/>
<evidence type="ECO:0000313" key="4">
    <source>
        <dbReference type="Proteomes" id="UP000054324"/>
    </source>
</evidence>
<evidence type="ECO:0000313" key="3">
    <source>
        <dbReference type="EMBL" id="KER30922.1"/>
    </source>
</evidence>
<feature type="compositionally biased region" description="Polar residues" evidence="1">
    <location>
        <begin position="69"/>
        <end position="86"/>
    </location>
</feature>
<feature type="region of interest" description="Disordered" evidence="1">
    <location>
        <begin position="69"/>
        <end position="102"/>
    </location>
</feature>
<evidence type="ECO:0000256" key="2">
    <source>
        <dbReference type="SAM" id="SignalP"/>
    </source>
</evidence>
<accession>A0A074ZY58</accession>
<keyword evidence="4" id="KW-1185">Reference proteome</keyword>